<gene>
    <name evidence="1" type="ORF">NCTC9695_04523</name>
</gene>
<evidence type="ECO:0000313" key="2">
    <source>
        <dbReference type="Proteomes" id="UP000275777"/>
    </source>
</evidence>
<reference evidence="1 2" key="1">
    <citation type="submission" date="2018-12" db="EMBL/GenBank/DDBJ databases">
        <authorList>
            <consortium name="Pathogen Informatics"/>
        </authorList>
    </citation>
    <scope>NUCLEOTIDE SEQUENCE [LARGE SCALE GENOMIC DNA]</scope>
    <source>
        <strain evidence="1 2">NCTC9695</strain>
    </source>
</reference>
<proteinExistence type="predicted"/>
<protein>
    <submittedName>
        <fullName evidence="1">Uncharacterized protein</fullName>
    </submittedName>
</protein>
<name>A0A447TGN0_CHRVL</name>
<accession>A0A447TGN0</accession>
<evidence type="ECO:0000313" key="1">
    <source>
        <dbReference type="EMBL" id="VEB44049.1"/>
    </source>
</evidence>
<sequence>MPAVIEAALTERLFSSQYTVMVQATGVALEAGLQAIWPLPPGKALTVPLPHWVAS</sequence>
<dbReference type="AlphaFoldDB" id="A0A447TGN0"/>
<dbReference type="EMBL" id="LR134182">
    <property type="protein sequence ID" value="VEB44049.1"/>
    <property type="molecule type" value="Genomic_DNA"/>
</dbReference>
<dbReference type="Proteomes" id="UP000275777">
    <property type="component" value="Chromosome"/>
</dbReference>
<organism evidence="1 2">
    <name type="scientific">Chromobacterium violaceum</name>
    <dbReference type="NCBI Taxonomy" id="536"/>
    <lineage>
        <taxon>Bacteria</taxon>
        <taxon>Pseudomonadati</taxon>
        <taxon>Pseudomonadota</taxon>
        <taxon>Betaproteobacteria</taxon>
        <taxon>Neisseriales</taxon>
        <taxon>Chromobacteriaceae</taxon>
        <taxon>Chromobacterium</taxon>
    </lineage>
</organism>